<dbReference type="Pfam" id="PF01479">
    <property type="entry name" value="S4"/>
    <property type="match status" value="1"/>
</dbReference>
<dbReference type="CDD" id="cd00165">
    <property type="entry name" value="S4"/>
    <property type="match status" value="1"/>
</dbReference>
<dbReference type="Pfam" id="PF00163">
    <property type="entry name" value="Ribosomal_S4"/>
    <property type="match status" value="1"/>
</dbReference>
<keyword evidence="3 6" id="KW-0694">RNA-binding</keyword>
<feature type="region of interest" description="Disordered" evidence="7">
    <location>
        <begin position="200"/>
        <end position="234"/>
    </location>
</feature>
<dbReference type="OrthoDB" id="1697570at2759"/>
<accession>X6MN41</accession>
<name>X6MN41_RETFI</name>
<dbReference type="AlphaFoldDB" id="X6MN41"/>
<evidence type="ECO:0000256" key="6">
    <source>
        <dbReference type="PROSITE-ProRule" id="PRU00182"/>
    </source>
</evidence>
<evidence type="ECO:0000256" key="4">
    <source>
        <dbReference type="ARBA" id="ARBA00022980"/>
    </source>
</evidence>
<dbReference type="GO" id="GO:0003735">
    <property type="term" value="F:structural constituent of ribosome"/>
    <property type="evidence" value="ECO:0007669"/>
    <property type="project" value="InterPro"/>
</dbReference>
<reference evidence="9 10" key="1">
    <citation type="journal article" date="2013" name="Curr. Biol.">
        <title>The Genome of the Foraminiferan Reticulomyxa filosa.</title>
        <authorList>
            <person name="Glockner G."/>
            <person name="Hulsmann N."/>
            <person name="Schleicher M."/>
            <person name="Noegel A.A."/>
            <person name="Eichinger L."/>
            <person name="Gallinger C."/>
            <person name="Pawlowski J."/>
            <person name="Sierra R."/>
            <person name="Euteneuer U."/>
            <person name="Pillet L."/>
            <person name="Moustafa A."/>
            <person name="Platzer M."/>
            <person name="Groth M."/>
            <person name="Szafranski K."/>
            <person name="Schliwa M."/>
        </authorList>
    </citation>
    <scope>NUCLEOTIDE SEQUENCE [LARGE SCALE GENOMIC DNA]</scope>
</reference>
<dbReference type="InterPro" id="IPR036986">
    <property type="entry name" value="S4_RNA-bd_sf"/>
</dbReference>
<dbReference type="GO" id="GO:0022627">
    <property type="term" value="C:cytosolic small ribosomal subunit"/>
    <property type="evidence" value="ECO:0007669"/>
    <property type="project" value="TreeGrafter"/>
</dbReference>
<dbReference type="InterPro" id="IPR002942">
    <property type="entry name" value="S4_RNA-bd"/>
</dbReference>
<evidence type="ECO:0000256" key="1">
    <source>
        <dbReference type="ARBA" id="ARBA00007465"/>
    </source>
</evidence>
<feature type="non-terminal residue" evidence="9">
    <location>
        <position position="1"/>
    </location>
</feature>
<dbReference type="PANTHER" id="PTHR11831:SF5">
    <property type="entry name" value="40S RIBOSOMAL PROTEIN S9"/>
    <property type="match status" value="1"/>
</dbReference>
<dbReference type="OMA" id="WIFKNIT"/>
<evidence type="ECO:0000256" key="7">
    <source>
        <dbReference type="SAM" id="MobiDB-lite"/>
    </source>
</evidence>
<sequence>KQTKTFLLNFMAYLFVLVGKTKKILLNFTETQKEKKGKAETWVQNRTPRRPFEKERLDSELNLVGEYGLKNKRELRRVQLTVARIRSAARKLLTLPQDDPRRVFEGAALCRRLNRVGILSDEQNRLEYVLSIKVEDFLKRRLQTLVKEIATTKSVHHARVLIYQRHIVVGKQVVKSPSFLVRKNSQSFINFRDGSSIGGTGLPGRVKRKNLKKAAGGAGDAKADDTKADAEANE</sequence>
<feature type="domain" description="Small ribosomal subunit protein uS4 N-terminal" evidence="8">
    <location>
        <begin position="36"/>
        <end position="139"/>
    </location>
</feature>
<evidence type="ECO:0000313" key="10">
    <source>
        <dbReference type="Proteomes" id="UP000023152"/>
    </source>
</evidence>
<evidence type="ECO:0000259" key="8">
    <source>
        <dbReference type="SMART" id="SM01390"/>
    </source>
</evidence>
<organism evidence="9 10">
    <name type="scientific">Reticulomyxa filosa</name>
    <dbReference type="NCBI Taxonomy" id="46433"/>
    <lineage>
        <taxon>Eukaryota</taxon>
        <taxon>Sar</taxon>
        <taxon>Rhizaria</taxon>
        <taxon>Retaria</taxon>
        <taxon>Foraminifera</taxon>
        <taxon>Monothalamids</taxon>
        <taxon>Reticulomyxidae</taxon>
        <taxon>Reticulomyxa</taxon>
    </lineage>
</organism>
<gene>
    <name evidence="9" type="ORF">RFI_22273</name>
</gene>
<dbReference type="GO" id="GO:0019843">
    <property type="term" value="F:rRNA binding"/>
    <property type="evidence" value="ECO:0007669"/>
    <property type="project" value="UniProtKB-KW"/>
</dbReference>
<dbReference type="NCBIfam" id="NF003139">
    <property type="entry name" value="PRK04051.1"/>
    <property type="match status" value="1"/>
</dbReference>
<comment type="caution">
    <text evidence="9">The sequence shown here is derived from an EMBL/GenBank/DDBJ whole genome shotgun (WGS) entry which is preliminary data.</text>
</comment>
<dbReference type="PANTHER" id="PTHR11831">
    <property type="entry name" value="30S 40S RIBOSOMAL PROTEIN"/>
    <property type="match status" value="1"/>
</dbReference>
<feature type="compositionally biased region" description="Basic and acidic residues" evidence="7">
    <location>
        <begin position="221"/>
        <end position="234"/>
    </location>
</feature>
<dbReference type="InterPro" id="IPR001912">
    <property type="entry name" value="Ribosomal_uS4_N"/>
</dbReference>
<dbReference type="PROSITE" id="PS50889">
    <property type="entry name" value="S4"/>
    <property type="match status" value="1"/>
</dbReference>
<dbReference type="GO" id="GO:0042274">
    <property type="term" value="P:ribosomal small subunit biogenesis"/>
    <property type="evidence" value="ECO:0007669"/>
    <property type="project" value="TreeGrafter"/>
</dbReference>
<protein>
    <submittedName>
        <fullName evidence="9">Ribosomal protein S9</fullName>
    </submittedName>
</protein>
<dbReference type="InterPro" id="IPR022801">
    <property type="entry name" value="Ribosomal_uS4"/>
</dbReference>
<dbReference type="NCBIfam" id="TIGR01018">
    <property type="entry name" value="uS4_arch"/>
    <property type="match status" value="1"/>
</dbReference>
<dbReference type="GO" id="GO:0006412">
    <property type="term" value="P:translation"/>
    <property type="evidence" value="ECO:0007669"/>
    <property type="project" value="InterPro"/>
</dbReference>
<keyword evidence="10" id="KW-1185">Reference proteome</keyword>
<comment type="similarity">
    <text evidence="1">Belongs to the universal ribosomal protein uS4 family.</text>
</comment>
<dbReference type="SMART" id="SM01390">
    <property type="entry name" value="Ribosomal_S4"/>
    <property type="match status" value="1"/>
</dbReference>
<dbReference type="EMBL" id="ASPP01019476">
    <property type="protein sequence ID" value="ETO15091.1"/>
    <property type="molecule type" value="Genomic_DNA"/>
</dbReference>
<dbReference type="Proteomes" id="UP000023152">
    <property type="component" value="Unassembled WGS sequence"/>
</dbReference>
<evidence type="ECO:0000256" key="5">
    <source>
        <dbReference type="ARBA" id="ARBA00023274"/>
    </source>
</evidence>
<evidence type="ECO:0000313" key="9">
    <source>
        <dbReference type="EMBL" id="ETO15091.1"/>
    </source>
</evidence>
<keyword evidence="4 9" id="KW-0689">Ribosomal protein</keyword>
<proteinExistence type="inferred from homology"/>
<keyword evidence="5" id="KW-0687">Ribonucleoprotein</keyword>
<dbReference type="SUPFAM" id="SSF55174">
    <property type="entry name" value="Alpha-L RNA-binding motif"/>
    <property type="match status" value="1"/>
</dbReference>
<dbReference type="InterPro" id="IPR005710">
    <property type="entry name" value="Ribosomal_uS4_euk/arc"/>
</dbReference>
<evidence type="ECO:0000256" key="3">
    <source>
        <dbReference type="ARBA" id="ARBA00022884"/>
    </source>
</evidence>
<dbReference type="Gene3D" id="3.10.290.10">
    <property type="entry name" value="RNA-binding S4 domain"/>
    <property type="match status" value="1"/>
</dbReference>
<evidence type="ECO:0000256" key="2">
    <source>
        <dbReference type="ARBA" id="ARBA00022730"/>
    </source>
</evidence>
<keyword evidence="2" id="KW-0699">rRNA-binding</keyword>